<sequence>MRLGLANILIFLFLTISLTYTYHFKANQRSPVILIPGDGGSQVEAKINKTSVVHYVCEKVSSNFFNIWLNLELLVPIIIDCWIDNMKLLYNNETRKTTNSDGVEIQIPGWGDPFVVEYLDPSKVSPGSYFKDIANMLVKDLGYIRNVSLRGAPYDFRKGPNENNEYFVKLKSLVEETYAINNNQPITMLAHSMGGPMSLIFLQNQSQKWKDKYIKMLITLAGAWGGSVKALKVFAIGDDLGAYLLRESILKDQQITSPSLGWLLPSKLFWKDNEILVETQLKNYTFADMRQYLIDINVPNGWEFRKDNEKFQLNFSPPGVELHCLHGISVDTVEKLFYKPGMSIDGYPQLITGDGDGTVNLRSLRGCTYWNDKQKQKIYYQSFPRINHMEILRNSTVLDYIRNVLKF</sequence>
<dbReference type="InterPro" id="IPR003386">
    <property type="entry name" value="LACT/PDAT_acylTrfase"/>
</dbReference>
<dbReference type="PANTHER" id="PTHR11440">
    <property type="entry name" value="LECITHIN-CHOLESTEROL ACYLTRANSFERASE-RELATED"/>
    <property type="match status" value="1"/>
</dbReference>
<protein>
    <submittedName>
        <fullName evidence="3">Group XV phospholipase A2-like</fullName>
    </submittedName>
</protein>
<reference evidence="3" key="1">
    <citation type="submission" date="2025-08" db="UniProtKB">
        <authorList>
            <consortium name="RefSeq"/>
        </authorList>
    </citation>
    <scope>IDENTIFICATION</scope>
</reference>
<dbReference type="RefSeq" id="XP_011504951.1">
    <property type="nucleotide sequence ID" value="XM_011506649.1"/>
</dbReference>
<dbReference type="Pfam" id="PF02450">
    <property type="entry name" value="LCAT"/>
    <property type="match status" value="1"/>
</dbReference>
<organism evidence="2 3">
    <name type="scientific">Ceratosolen solmsi marchali</name>
    <dbReference type="NCBI Taxonomy" id="326594"/>
    <lineage>
        <taxon>Eukaryota</taxon>
        <taxon>Metazoa</taxon>
        <taxon>Ecdysozoa</taxon>
        <taxon>Arthropoda</taxon>
        <taxon>Hexapoda</taxon>
        <taxon>Insecta</taxon>
        <taxon>Pterygota</taxon>
        <taxon>Neoptera</taxon>
        <taxon>Endopterygota</taxon>
        <taxon>Hymenoptera</taxon>
        <taxon>Apocrita</taxon>
        <taxon>Proctotrupomorpha</taxon>
        <taxon>Chalcidoidea</taxon>
        <taxon>Agaonidae</taxon>
        <taxon>Agaoninae</taxon>
        <taxon>Ceratosolen</taxon>
    </lineage>
</organism>
<feature type="signal peptide" evidence="1">
    <location>
        <begin position="1"/>
        <end position="21"/>
    </location>
</feature>
<proteinExistence type="predicted"/>
<dbReference type="GeneID" id="105367828"/>
<evidence type="ECO:0000313" key="3">
    <source>
        <dbReference type="RefSeq" id="XP_011504951.1"/>
    </source>
</evidence>
<dbReference type="InterPro" id="IPR029058">
    <property type="entry name" value="AB_hydrolase_fold"/>
</dbReference>
<dbReference type="KEGG" id="csol:105367828"/>
<dbReference type="AlphaFoldDB" id="A0AAJ6YV54"/>
<keyword evidence="2" id="KW-1185">Reference proteome</keyword>
<dbReference type="Proteomes" id="UP000695007">
    <property type="component" value="Unplaced"/>
</dbReference>
<dbReference type="Gene3D" id="3.40.50.1820">
    <property type="entry name" value="alpha/beta hydrolase"/>
    <property type="match status" value="2"/>
</dbReference>
<gene>
    <name evidence="3" type="primary">LOC105367828</name>
</gene>
<name>A0AAJ6YV54_9HYME</name>
<evidence type="ECO:0000256" key="1">
    <source>
        <dbReference type="SAM" id="SignalP"/>
    </source>
</evidence>
<evidence type="ECO:0000313" key="2">
    <source>
        <dbReference type="Proteomes" id="UP000695007"/>
    </source>
</evidence>
<dbReference type="SUPFAM" id="SSF53474">
    <property type="entry name" value="alpha/beta-Hydrolases"/>
    <property type="match status" value="1"/>
</dbReference>
<accession>A0AAJ6YV54</accession>
<dbReference type="GO" id="GO:0008374">
    <property type="term" value="F:O-acyltransferase activity"/>
    <property type="evidence" value="ECO:0007669"/>
    <property type="project" value="InterPro"/>
</dbReference>
<keyword evidence="1" id="KW-0732">Signal</keyword>
<feature type="chain" id="PRO_5042578725" evidence="1">
    <location>
        <begin position="22"/>
        <end position="407"/>
    </location>
</feature>
<dbReference type="GO" id="GO:0006629">
    <property type="term" value="P:lipid metabolic process"/>
    <property type="evidence" value="ECO:0007669"/>
    <property type="project" value="InterPro"/>
</dbReference>